<dbReference type="Proteomes" id="UP000868515">
    <property type="component" value="Unassembled WGS sequence"/>
</dbReference>
<dbReference type="EMBL" id="NBPI01000022">
    <property type="protein sequence ID" value="OSD65743.1"/>
    <property type="molecule type" value="Genomic_DNA"/>
</dbReference>
<dbReference type="RefSeq" id="WP_223365600.1">
    <property type="nucleotide sequence ID" value="NZ_NBPI01000022.1"/>
</dbReference>
<gene>
    <name evidence="1" type="ORF">R537_21945</name>
</gene>
<proteinExistence type="predicted"/>
<reference evidence="1 2" key="1">
    <citation type="submission" date="2017-03" db="EMBL/GenBank/DDBJ databases">
        <title>Salmonella serotype comparative study.</title>
        <authorList>
            <person name="Liao J."/>
        </authorList>
    </citation>
    <scope>NUCLEOTIDE SEQUENCE [LARGE SCALE GENOMIC DNA]</scope>
    <source>
        <strain evidence="1 2">NY_FSL S10-1448</strain>
    </source>
</reference>
<comment type="caution">
    <text evidence="1">The sequence shown here is derived from an EMBL/GenBank/DDBJ whole genome shotgun (WGS) entry which is preliminary data.</text>
</comment>
<sequence>MKNNLLKEAVDNYQRLKARVSQQESECDDPLSFGGVDVELFEELMSAKSQLQELINPDEYLALKRKVSHLNNEVGALILENIVLKNEVARLGGAPDLLGNVNVVGKA</sequence>
<evidence type="ECO:0000313" key="2">
    <source>
        <dbReference type="Proteomes" id="UP000868515"/>
    </source>
</evidence>
<dbReference type="AlphaFoldDB" id="A0A974KDJ3"/>
<protein>
    <submittedName>
        <fullName evidence="1">Uncharacterized protein</fullName>
    </submittedName>
</protein>
<organism evidence="1 2">
    <name type="scientific">Salmonella enterica subsp. enterica serovar Rough O:d:1,7</name>
    <dbReference type="NCBI Taxonomy" id="1974323"/>
    <lineage>
        <taxon>Bacteria</taxon>
        <taxon>Pseudomonadati</taxon>
        <taxon>Pseudomonadota</taxon>
        <taxon>Gammaproteobacteria</taxon>
        <taxon>Enterobacterales</taxon>
        <taxon>Enterobacteriaceae</taxon>
        <taxon>Salmonella</taxon>
    </lineage>
</organism>
<name>A0A974KDJ3_SALET</name>
<evidence type="ECO:0000313" key="1">
    <source>
        <dbReference type="EMBL" id="OSD65743.1"/>
    </source>
</evidence>
<accession>A0A974KDJ3</accession>